<evidence type="ECO:0000313" key="2">
    <source>
        <dbReference type="Proteomes" id="UP000616151"/>
    </source>
</evidence>
<accession>A0ACC5R4B5</accession>
<organism evidence="1 2">
    <name type="scientific">Taklimakanibacter albus</name>
    <dbReference type="NCBI Taxonomy" id="2800327"/>
    <lineage>
        <taxon>Bacteria</taxon>
        <taxon>Pseudomonadati</taxon>
        <taxon>Pseudomonadota</taxon>
        <taxon>Alphaproteobacteria</taxon>
        <taxon>Hyphomicrobiales</taxon>
        <taxon>Aestuariivirgaceae</taxon>
        <taxon>Taklimakanibacter</taxon>
    </lineage>
</organism>
<gene>
    <name evidence="1" type="ORF">JHL16_14205</name>
</gene>
<reference evidence="1" key="1">
    <citation type="submission" date="2021-01" db="EMBL/GenBank/DDBJ databases">
        <authorList>
            <person name="Sun Q."/>
        </authorList>
    </citation>
    <scope>NUCLEOTIDE SEQUENCE</scope>
    <source>
        <strain evidence="1">YIM B02566</strain>
    </source>
</reference>
<comment type="caution">
    <text evidence="1">The sequence shown here is derived from an EMBL/GenBank/DDBJ whole genome shotgun (WGS) entry which is preliminary data.</text>
</comment>
<keyword evidence="2" id="KW-1185">Reference proteome</keyword>
<evidence type="ECO:0000313" key="1">
    <source>
        <dbReference type="EMBL" id="MBK1867506.1"/>
    </source>
</evidence>
<name>A0ACC5R4B5_9HYPH</name>
<dbReference type="EMBL" id="JAENHL010000007">
    <property type="protein sequence ID" value="MBK1867506.1"/>
    <property type="molecule type" value="Genomic_DNA"/>
</dbReference>
<proteinExistence type="predicted"/>
<sequence length="934" mass="99618">MLQGLTFLTPWALAGLAALPVIWWLLRFTPPRPQHVRFPPLRLLLDLIPREEQPDKTPWWLLLLRLALAALLILAVAHPLLSPTDAARFAGNPVLIVVDDSWAAAKDWDARLAVLQDVAASAEQAGVPVAVAGTTPVGRPFDLQPQAAREAMSRISALTPRALQPDRLALLERLRQAYRDTSGLSIVWLSDGLDHRTAREFAQGLLGLGGGSATLDVIAAPATGLPLALATPDIESGRLKVTALRAPTAPQDKVVAKALAGNGRNLAETTLTFGQGAPRAEGFIELPLELRNEVERIELADERSAGAVYLLDDRWRRKTVALMAGSSFESAQPLLSPLYYVSRALEPYTEIFEPKEANDLKNQLDAGLSVLALADIGVLPQEEQDQISGWIERGGLLLRFAGPRMATAQDSLIPVTLREGGRALGSALSWETPQVLQPFAETSPFSGLALDSSVVVNRQVLAEPAADLTPKVWASLADGTPLVTAERRGKGMIVLFHVTANADWSNLPLSGMFVEMLRRILDLAPGAGSGAGTASGEAASQAAFTPRRVLTGTGDFADPSPDAEPIAAADIDAARPSPRHPAGFYNRGSLERAINLTISEADLAPMPALPAGASLRGLERAPAIPLAPYLFGLAALLFLLDCVAALWLGGSLQRLRARRAGTAAMVALGFLALPLLQPGALHAQDTAADQFALDSTLQTKLAYVETGDAQVDEISRQGLAGLGNVLVERTSVEPGEPVAINLDRDEIVFFPLLYWPILPDAQAPSPAALAKLNTYIKNGGTIFFDTREDGTDLGSLSGDVSGATLALRRVVEKLDIPPIEPVPPDHVLTKAFYLLQSFPGRYERGQLWVETGEGGAANTGNADGVTSIIIGANDYAAAWAQDSRGQPLYATVPGGERQRELAYRTGVNIVMYALTGNYKADQVHIPALLERLGQ</sequence>
<dbReference type="Proteomes" id="UP000616151">
    <property type="component" value="Unassembled WGS sequence"/>
</dbReference>
<protein>
    <submittedName>
        <fullName evidence="1">DUF4159 domain-containing protein</fullName>
    </submittedName>
</protein>